<accession>A0A564WFJ5</accession>
<dbReference type="PANTHER" id="PTHR30250:SF11">
    <property type="entry name" value="O-ANTIGEN TRANSPORTER-RELATED"/>
    <property type="match status" value="1"/>
</dbReference>
<dbReference type="Pfam" id="PF01943">
    <property type="entry name" value="Polysacc_synt"/>
    <property type="match status" value="1"/>
</dbReference>
<dbReference type="InterPro" id="IPR002797">
    <property type="entry name" value="Polysacc_synth"/>
</dbReference>
<feature type="transmembrane region" description="Helical" evidence="6">
    <location>
        <begin position="390"/>
        <end position="413"/>
    </location>
</feature>
<feature type="transmembrane region" description="Helical" evidence="6">
    <location>
        <begin position="68"/>
        <end position="88"/>
    </location>
</feature>
<dbReference type="PANTHER" id="PTHR30250">
    <property type="entry name" value="PST FAMILY PREDICTED COLANIC ACID TRANSPORTER"/>
    <property type="match status" value="1"/>
</dbReference>
<feature type="transmembrane region" description="Helical" evidence="6">
    <location>
        <begin position="477"/>
        <end position="497"/>
    </location>
</feature>
<evidence type="ECO:0000313" key="7">
    <source>
        <dbReference type="EMBL" id="VUX46333.1"/>
    </source>
</evidence>
<comment type="caution">
    <text evidence="7">The sequence shown here is derived from an EMBL/GenBank/DDBJ whole genome shotgun (WGS) entry which is preliminary data.</text>
</comment>
<feature type="transmembrane region" description="Helical" evidence="6">
    <location>
        <begin position="178"/>
        <end position="199"/>
    </location>
</feature>
<evidence type="ECO:0000256" key="4">
    <source>
        <dbReference type="ARBA" id="ARBA00022989"/>
    </source>
</evidence>
<keyword evidence="8" id="KW-1185">Reference proteome</keyword>
<evidence type="ECO:0000256" key="2">
    <source>
        <dbReference type="ARBA" id="ARBA00022475"/>
    </source>
</evidence>
<keyword evidence="2" id="KW-1003">Cell membrane</keyword>
<sequence length="498" mass="53376">MTLCTHPATLRSTAELWVRRVLPEGSLRARFARGAIWSLVGTVGGRLFTLLSGILVARLLGKESYGELAIILSTALMFQTFGAFGLGLTATKHVAELRATNPEKASRIMVLSQAVAVATGALCAVAMYLLSPWLAREILAAPHLVDLLRISGVILFFGSLSGAQGGALAGLEAFQSVAAITLSSGLVTVPLTVGAVLWFGLEGAVWAAIAVSALTCILNHVALRRHVIRHGLSMRMSGWWREGRVLWRFSIPALLAGIMVAPVTWACAAMLVNEPGGYASMGEFNAVMTFQNAIVLICTTVAQPLLPMLASYAGKETPALAKFNILLTWLLGLAPCLVLISFPEIAEWLLGSGFAGESFRTTLVVSMLVTTVILFKAGLARVLMARGLMWWGFLSNLVWAAILIGSAVFFVHWGAVGLAGAYLLAYAGNTILVLPFYISRRLLPLATAVSWKTLAIWGSLSALTGLVFFGATLEWRLFLFVATSSVFAVTFLAFRIFR</sequence>
<name>A0A564WFJ5_9PROT</name>
<feature type="transmembrane region" description="Helical" evidence="6">
    <location>
        <begin position="108"/>
        <end position="130"/>
    </location>
</feature>
<dbReference type="GO" id="GO:0005886">
    <property type="term" value="C:plasma membrane"/>
    <property type="evidence" value="ECO:0007669"/>
    <property type="project" value="UniProtKB-SubCell"/>
</dbReference>
<feature type="transmembrane region" description="Helical" evidence="6">
    <location>
        <begin position="245"/>
        <end position="272"/>
    </location>
</feature>
<organism evidence="7 8">
    <name type="scientific">Candidatus Defluviicoccus seviourii</name>
    <dbReference type="NCBI Taxonomy" id="2565273"/>
    <lineage>
        <taxon>Bacteria</taxon>
        <taxon>Pseudomonadati</taxon>
        <taxon>Pseudomonadota</taxon>
        <taxon>Alphaproteobacteria</taxon>
        <taxon>Rhodospirillales</taxon>
        <taxon>Rhodospirillaceae</taxon>
        <taxon>Defluviicoccus</taxon>
    </lineage>
</organism>
<dbReference type="AlphaFoldDB" id="A0A564WFJ5"/>
<feature type="transmembrane region" description="Helical" evidence="6">
    <location>
        <begin position="363"/>
        <end position="383"/>
    </location>
</feature>
<proteinExistence type="predicted"/>
<comment type="subcellular location">
    <subcellularLocation>
        <location evidence="1">Cell membrane</location>
        <topology evidence="1">Multi-pass membrane protein</topology>
    </subcellularLocation>
</comment>
<feature type="transmembrane region" description="Helical" evidence="6">
    <location>
        <begin position="292"/>
        <end position="313"/>
    </location>
</feature>
<feature type="transmembrane region" description="Helical" evidence="6">
    <location>
        <begin position="35"/>
        <end position="56"/>
    </location>
</feature>
<dbReference type="InterPro" id="IPR050833">
    <property type="entry name" value="Poly_Biosynth_Transport"/>
</dbReference>
<evidence type="ECO:0000256" key="3">
    <source>
        <dbReference type="ARBA" id="ARBA00022692"/>
    </source>
</evidence>
<feature type="transmembrane region" description="Helical" evidence="6">
    <location>
        <begin position="450"/>
        <end position="471"/>
    </location>
</feature>
<evidence type="ECO:0000256" key="5">
    <source>
        <dbReference type="ARBA" id="ARBA00023136"/>
    </source>
</evidence>
<evidence type="ECO:0000256" key="6">
    <source>
        <dbReference type="SAM" id="Phobius"/>
    </source>
</evidence>
<dbReference type="EMBL" id="UXAT02000013">
    <property type="protein sequence ID" value="VUX46333.1"/>
    <property type="molecule type" value="Genomic_DNA"/>
</dbReference>
<feature type="transmembrane region" description="Helical" evidence="6">
    <location>
        <begin position="325"/>
        <end position="343"/>
    </location>
</feature>
<protein>
    <submittedName>
        <fullName evidence="7">Membrane protein</fullName>
    </submittedName>
</protein>
<keyword evidence="4 6" id="KW-1133">Transmembrane helix</keyword>
<evidence type="ECO:0000313" key="8">
    <source>
        <dbReference type="Proteomes" id="UP000326641"/>
    </source>
</evidence>
<gene>
    <name evidence="7" type="ORF">DF3PA_200015</name>
</gene>
<feature type="transmembrane region" description="Helical" evidence="6">
    <location>
        <begin position="419"/>
        <end position="438"/>
    </location>
</feature>
<keyword evidence="5 6" id="KW-0472">Membrane</keyword>
<reference evidence="7" key="1">
    <citation type="submission" date="2018-11" db="EMBL/GenBank/DDBJ databases">
        <authorList>
            <person name="Onetto C."/>
        </authorList>
    </citation>
    <scope>NUCLEOTIDE SEQUENCE [LARGE SCALE GENOMIC DNA]</scope>
</reference>
<feature type="transmembrane region" description="Helical" evidence="6">
    <location>
        <begin position="150"/>
        <end position="171"/>
    </location>
</feature>
<feature type="transmembrane region" description="Helical" evidence="6">
    <location>
        <begin position="205"/>
        <end position="224"/>
    </location>
</feature>
<keyword evidence="3 6" id="KW-0812">Transmembrane</keyword>
<dbReference type="Proteomes" id="UP000326641">
    <property type="component" value="Unassembled WGS sequence"/>
</dbReference>
<evidence type="ECO:0000256" key="1">
    <source>
        <dbReference type="ARBA" id="ARBA00004651"/>
    </source>
</evidence>